<reference evidence="1 2" key="1">
    <citation type="journal article" date="2010" name="Proc. Natl. Acad. Sci. U.S.A.">
        <title>Insights into evolution of multicellular fungi from the assembled chromosomes of the mushroom Coprinopsis cinerea (Coprinus cinereus).</title>
        <authorList>
            <person name="Stajich J.E."/>
            <person name="Wilke S.K."/>
            <person name="Ahren D."/>
            <person name="Au C.H."/>
            <person name="Birren B.W."/>
            <person name="Borodovsky M."/>
            <person name="Burns C."/>
            <person name="Canback B."/>
            <person name="Casselton L.A."/>
            <person name="Cheng C.K."/>
            <person name="Deng J."/>
            <person name="Dietrich F.S."/>
            <person name="Fargo D.C."/>
            <person name="Farman M.L."/>
            <person name="Gathman A.C."/>
            <person name="Goldberg J."/>
            <person name="Guigo R."/>
            <person name="Hoegger P.J."/>
            <person name="Hooker J.B."/>
            <person name="Huggins A."/>
            <person name="James T.Y."/>
            <person name="Kamada T."/>
            <person name="Kilaru S."/>
            <person name="Kodira C."/>
            <person name="Kues U."/>
            <person name="Kupfer D."/>
            <person name="Kwan H.S."/>
            <person name="Lomsadze A."/>
            <person name="Li W."/>
            <person name="Lilly W.W."/>
            <person name="Ma L.J."/>
            <person name="Mackey A.J."/>
            <person name="Manning G."/>
            <person name="Martin F."/>
            <person name="Muraguchi H."/>
            <person name="Natvig D.O."/>
            <person name="Palmerini H."/>
            <person name="Ramesh M.A."/>
            <person name="Rehmeyer C.J."/>
            <person name="Roe B.A."/>
            <person name="Shenoy N."/>
            <person name="Stanke M."/>
            <person name="Ter-Hovhannisyan V."/>
            <person name="Tunlid A."/>
            <person name="Velagapudi R."/>
            <person name="Vision T.J."/>
            <person name="Zeng Q."/>
            <person name="Zolan M.E."/>
            <person name="Pukkila P.J."/>
        </authorList>
    </citation>
    <scope>NUCLEOTIDE SEQUENCE [LARGE SCALE GENOMIC DNA]</scope>
    <source>
        <strain evidence="2">Okayama-7 / 130 / ATCC MYA-4618 / FGSC 9003</strain>
    </source>
</reference>
<dbReference type="InterPro" id="IPR032675">
    <property type="entry name" value="LRR_dom_sf"/>
</dbReference>
<name>A8N033_COPC7</name>
<dbReference type="Proteomes" id="UP000001861">
    <property type="component" value="Unassembled WGS sequence"/>
</dbReference>
<dbReference type="KEGG" id="cci:CC1G_02802"/>
<comment type="caution">
    <text evidence="1">The sequence shown here is derived from an EMBL/GenBank/DDBJ whole genome shotgun (WGS) entry which is preliminary data.</text>
</comment>
<evidence type="ECO:0000313" key="1">
    <source>
        <dbReference type="EMBL" id="EAU93572.1"/>
    </source>
</evidence>
<dbReference type="RefSeq" id="XP_001828221.1">
    <property type="nucleotide sequence ID" value="XM_001828169.2"/>
</dbReference>
<dbReference type="EMBL" id="AACS02000001">
    <property type="protein sequence ID" value="EAU93572.1"/>
    <property type="molecule type" value="Genomic_DNA"/>
</dbReference>
<dbReference type="GeneID" id="6004655"/>
<keyword evidence="2" id="KW-1185">Reference proteome</keyword>
<dbReference type="InParanoid" id="A8N033"/>
<dbReference type="VEuPathDB" id="FungiDB:CC1G_02802"/>
<dbReference type="AlphaFoldDB" id="A8N033"/>
<evidence type="ECO:0000313" key="2">
    <source>
        <dbReference type="Proteomes" id="UP000001861"/>
    </source>
</evidence>
<dbReference type="Gene3D" id="1.20.1280.50">
    <property type="match status" value="1"/>
</dbReference>
<protein>
    <submittedName>
        <fullName evidence="1">Uncharacterized protein</fullName>
    </submittedName>
</protein>
<proteinExistence type="predicted"/>
<dbReference type="Gene3D" id="3.80.10.10">
    <property type="entry name" value="Ribonuclease Inhibitor"/>
    <property type="match status" value="1"/>
</dbReference>
<gene>
    <name evidence="1" type="ORF">CC1G_02802</name>
</gene>
<dbReference type="SUPFAM" id="SSF52047">
    <property type="entry name" value="RNI-like"/>
    <property type="match status" value="1"/>
</dbReference>
<organism evidence="1 2">
    <name type="scientific">Coprinopsis cinerea (strain Okayama-7 / 130 / ATCC MYA-4618 / FGSC 9003)</name>
    <name type="common">Inky cap fungus</name>
    <name type="synonym">Hormographiella aspergillata</name>
    <dbReference type="NCBI Taxonomy" id="240176"/>
    <lineage>
        <taxon>Eukaryota</taxon>
        <taxon>Fungi</taxon>
        <taxon>Dikarya</taxon>
        <taxon>Basidiomycota</taxon>
        <taxon>Agaricomycotina</taxon>
        <taxon>Agaricomycetes</taxon>
        <taxon>Agaricomycetidae</taxon>
        <taxon>Agaricales</taxon>
        <taxon>Agaricineae</taxon>
        <taxon>Psathyrellaceae</taxon>
        <taxon>Coprinopsis</taxon>
    </lineage>
</organism>
<sequence>MHDHDAEQIHGVQLPLPAELIAEIFELCLPDNFDSARAGPDFYPMCLTHVCSSWRRLAQNTPSLWTMLRLSRHDFPSRPFDSVVEELWITQLLYWLGNSKNLPISLSIRFPRTRNYDSLLRPVVAYLRPTRWTKLMDVISTNAHRFRYLDFFGYGLLEEISPLKVASSAPFTSLEVLRCELHDAHHGPSSRTTPWEPLGNAPNLRKLLLDAPHPSFCLSWFGKVSWESITHVSFRAELTHPDVYELLSKARALQECELAIGDHFEEASEVEIDLPHLRRFDLQFAKGSSFEFFRNVNLPSLKKFALRQSVEHSDWSTINTIGLGRQHLFSQFGDLESLTIGYIPFTANDLLDLLRTTPKITELELDCNIRDYDTFLENFQDHTLLPTLTKFGLYVDTLPGPDLPPGGPLKFSPALLAELVRTRPTIQSSLYVLNRGQPNQQRDIRLEDIHKAFEGSGLGKEQWPKVRVDVQGAMALAWLGQAPLAY</sequence>
<dbReference type="OrthoDB" id="2269034at2759"/>
<accession>A8N033</accession>